<evidence type="ECO:0008006" key="3">
    <source>
        <dbReference type="Google" id="ProtNLM"/>
    </source>
</evidence>
<gene>
    <name evidence="1" type="ORF">A4S15_07115</name>
</gene>
<dbReference type="Pfam" id="PF06347">
    <property type="entry name" value="SH3_4"/>
    <property type="match status" value="2"/>
</dbReference>
<accession>A0A1W9HZX2</accession>
<sequence>MPALAQQSVGASSKLPVPRFVSLRTDKVEVQRGPSKEHPLVWTFTRAGLPVEITAEFDNWRRIRDADGSEGWVSQGRLSKRRTGLVAPWEKAKTIDLMTRPGAGEVKARVESGVLVSLKTCDGVWCRITVNDVDGYMKQETLWGVYPGEKLPE</sequence>
<dbReference type="STRING" id="1827387.A4S15_07115"/>
<dbReference type="InterPro" id="IPR010466">
    <property type="entry name" value="DUF1058"/>
</dbReference>
<dbReference type="AlphaFoldDB" id="A0A1W9HZX2"/>
<proteinExistence type="predicted"/>
<reference evidence="1 2" key="1">
    <citation type="journal article" date="2017" name="Water Res.">
        <title>Comammox in drinking water systems.</title>
        <authorList>
            <person name="Wang Y."/>
            <person name="Ma L."/>
            <person name="Mao Y."/>
            <person name="Jiang X."/>
            <person name="Xia Y."/>
            <person name="Yu K."/>
            <person name="Li B."/>
            <person name="Zhang T."/>
        </authorList>
    </citation>
    <scope>NUCLEOTIDE SEQUENCE [LARGE SCALE GENOMIC DNA]</scope>
    <source>
        <strain evidence="1">SG_bin8</strain>
    </source>
</reference>
<comment type="caution">
    <text evidence="1">The sequence shown here is derived from an EMBL/GenBank/DDBJ whole genome shotgun (WGS) entry which is preliminary data.</text>
</comment>
<dbReference type="EMBL" id="LWDL01000012">
    <property type="protein sequence ID" value="OQW52761.1"/>
    <property type="molecule type" value="Genomic_DNA"/>
</dbReference>
<evidence type="ECO:0000313" key="1">
    <source>
        <dbReference type="EMBL" id="OQW52761.1"/>
    </source>
</evidence>
<name>A0A1W9HZX2_9HYPH</name>
<protein>
    <recommendedName>
        <fullName evidence="3">SH3b domain-containing protein</fullName>
    </recommendedName>
</protein>
<dbReference type="Gene3D" id="2.30.30.40">
    <property type="entry name" value="SH3 Domains"/>
    <property type="match status" value="1"/>
</dbReference>
<organism evidence="1 2">
    <name type="scientific">Candidatus Raskinella chloraquaticus</name>
    <dbReference type="NCBI Taxonomy" id="1951219"/>
    <lineage>
        <taxon>Bacteria</taxon>
        <taxon>Pseudomonadati</taxon>
        <taxon>Pseudomonadota</taxon>
        <taxon>Alphaproteobacteria</taxon>
        <taxon>Hyphomicrobiales</taxon>
        <taxon>Phreatobacteraceae</taxon>
        <taxon>Candidatus Raskinella</taxon>
    </lineage>
</organism>
<evidence type="ECO:0000313" key="2">
    <source>
        <dbReference type="Proteomes" id="UP000192872"/>
    </source>
</evidence>
<dbReference type="Proteomes" id="UP000192872">
    <property type="component" value="Unassembled WGS sequence"/>
</dbReference>